<evidence type="ECO:0000256" key="4">
    <source>
        <dbReference type="ARBA" id="ARBA00023242"/>
    </source>
</evidence>
<dbReference type="EMBL" id="VTPC01001074">
    <property type="protein sequence ID" value="KAF2903241.1"/>
    <property type="molecule type" value="Genomic_DNA"/>
</dbReference>
<keyword evidence="4" id="KW-0539">Nucleus</keyword>
<keyword evidence="7" id="KW-1185">Reference proteome</keyword>
<dbReference type="GO" id="GO:0016180">
    <property type="term" value="P:snRNA processing"/>
    <property type="evidence" value="ECO:0007669"/>
    <property type="project" value="InterPro"/>
</dbReference>
<feature type="region of interest" description="Disordered" evidence="5">
    <location>
        <begin position="338"/>
        <end position="359"/>
    </location>
</feature>
<dbReference type="Pfam" id="PF21045">
    <property type="entry name" value="INT10"/>
    <property type="match status" value="2"/>
</dbReference>
<dbReference type="GO" id="GO:0032039">
    <property type="term" value="C:integrator complex"/>
    <property type="evidence" value="ECO:0007669"/>
    <property type="project" value="InterPro"/>
</dbReference>
<evidence type="ECO:0000256" key="5">
    <source>
        <dbReference type="SAM" id="MobiDB-lite"/>
    </source>
</evidence>
<comment type="caution">
    <text evidence="6">The sequence shown here is derived from an EMBL/GenBank/DDBJ whole genome shotgun (WGS) entry which is preliminary data.</text>
</comment>
<reference evidence="6" key="1">
    <citation type="submission" date="2019-08" db="EMBL/GenBank/DDBJ databases">
        <title>The genome of the North American firefly Photinus pyralis.</title>
        <authorList>
            <consortium name="Photinus pyralis genome working group"/>
            <person name="Fallon T.R."/>
            <person name="Sander Lower S.E."/>
            <person name="Weng J.-K."/>
        </authorList>
    </citation>
    <scope>NUCLEOTIDE SEQUENCE</scope>
    <source>
        <strain evidence="6">TRF0915ILg1</strain>
        <tissue evidence="6">Whole body</tissue>
    </source>
</reference>
<dbReference type="AlphaFoldDB" id="A0A8K0GKX7"/>
<dbReference type="Proteomes" id="UP000801492">
    <property type="component" value="Unassembled WGS sequence"/>
</dbReference>
<gene>
    <name evidence="6" type="ORF">ILUMI_02937</name>
</gene>
<evidence type="ECO:0000256" key="3">
    <source>
        <dbReference type="ARBA" id="ARBA00016811"/>
    </source>
</evidence>
<comment type="similarity">
    <text evidence="2">Belongs to the Integrator subunit 10 family.</text>
</comment>
<comment type="subcellular location">
    <subcellularLocation>
        <location evidence="1">Nucleus</location>
    </subcellularLocation>
</comment>
<accession>A0A8K0GKX7</accession>
<dbReference type="PANTHER" id="PTHR16055:SF2">
    <property type="entry name" value="INTEGRATOR COMPLEX SUBUNIT 10"/>
    <property type="match status" value="1"/>
</dbReference>
<sequence length="648" mass="74666">MPVGEDLVNLSDEEYVVQNAKNALKVDPVAAKAWMITAKTLYPHNFAVQFEAYKIEKEAGHVKEAAKYFSDLLGKFQQEPQFWQEIDNVTSALRIEADGNDPEKQFLCEMFKHISLDVQHQLLLFTAERCEDTMEHCRLLLLLLQKFPTAVATYGPRLVDTLLSAEKHSHASNQPVNPYRKLLVCDLLPLLGAENVPVELAPKLLFKLLHKSTEFYLCCLDLSRNSQDPNINVEDPWKKLFGVLELTGRHLGWETYLTNFGNNWTKESYWQKILTFCQSHKALTIEDHSNTKQLLYCLTIFFLHCLYDYNLSLTPEACPGQIQTNLVLIEGFTDVNLPTPASEPKSKRRKGDSDNTLPHITVDKAENKNVINNFLMAVNCWDLFHSSDYLQREFAKVNSHIKLDPWLSKFLIDYAIYKGRDDDALNRLQQINEPNLMLTKNIRHASILYLRKNYTACFENILLTVQSFPITNRGTLSSQLIVGGTQRHLHFLPITQMAVLQYCIKLLTRCIRENLLKHSNSYNELAIGNVLVLLQLDWPQEEDILPSIMEQIHQRGSFSYLLFQAYIINVDILEELTYLWTEQGGQITLDILPHLGQRRIGTRGADKGVKEEIRQIIKRQIARNNEPLDQLVMKFITQERGHILQSLM</sequence>
<protein>
    <recommendedName>
        <fullName evidence="3">Integrator complex subunit 10</fullName>
    </recommendedName>
</protein>
<dbReference type="OrthoDB" id="18145at2759"/>
<evidence type="ECO:0000313" key="6">
    <source>
        <dbReference type="EMBL" id="KAF2903241.1"/>
    </source>
</evidence>
<name>A0A8K0GKX7_IGNLU</name>
<dbReference type="PRINTS" id="PR02106">
    <property type="entry name" value="INTSUBUNIT10"/>
</dbReference>
<evidence type="ECO:0000256" key="1">
    <source>
        <dbReference type="ARBA" id="ARBA00004123"/>
    </source>
</evidence>
<dbReference type="PANTHER" id="PTHR16055">
    <property type="entry name" value="INTEGRATOR COMPLEX SUBUNIT 10"/>
    <property type="match status" value="1"/>
</dbReference>
<evidence type="ECO:0000313" key="7">
    <source>
        <dbReference type="Proteomes" id="UP000801492"/>
    </source>
</evidence>
<evidence type="ECO:0000256" key="2">
    <source>
        <dbReference type="ARBA" id="ARBA00010391"/>
    </source>
</evidence>
<organism evidence="6 7">
    <name type="scientific">Ignelater luminosus</name>
    <name type="common">Cucubano</name>
    <name type="synonym">Pyrophorus luminosus</name>
    <dbReference type="NCBI Taxonomy" id="2038154"/>
    <lineage>
        <taxon>Eukaryota</taxon>
        <taxon>Metazoa</taxon>
        <taxon>Ecdysozoa</taxon>
        <taxon>Arthropoda</taxon>
        <taxon>Hexapoda</taxon>
        <taxon>Insecta</taxon>
        <taxon>Pterygota</taxon>
        <taxon>Neoptera</taxon>
        <taxon>Endopterygota</taxon>
        <taxon>Coleoptera</taxon>
        <taxon>Polyphaga</taxon>
        <taxon>Elateriformia</taxon>
        <taxon>Elateroidea</taxon>
        <taxon>Elateridae</taxon>
        <taxon>Agrypninae</taxon>
        <taxon>Pyrophorini</taxon>
        <taxon>Ignelater</taxon>
    </lineage>
</organism>
<dbReference type="InterPro" id="IPR026164">
    <property type="entry name" value="Int_cplx_su10"/>
</dbReference>
<proteinExistence type="inferred from homology"/>